<organism evidence="1 2">
    <name type="scientific">Methylobacterium soli</name>
    <dbReference type="NCBI Taxonomy" id="553447"/>
    <lineage>
        <taxon>Bacteria</taxon>
        <taxon>Pseudomonadati</taxon>
        <taxon>Pseudomonadota</taxon>
        <taxon>Alphaproteobacteria</taxon>
        <taxon>Hyphomicrobiales</taxon>
        <taxon>Methylobacteriaceae</taxon>
        <taxon>Methylobacterium</taxon>
    </lineage>
</organism>
<sequence length="83" mass="9146">MSAHVIATAIEEEAAAFCRRRFHGTADYLEAKDEHCKRVAALVRQLRPLIGVPPALSLGTGRRQSGRYQFEVVARARKAAARA</sequence>
<accession>A0A6L3SRL9</accession>
<reference evidence="1 2" key="1">
    <citation type="submission" date="2019-09" db="EMBL/GenBank/DDBJ databases">
        <title>YIM 48816 draft genome.</title>
        <authorList>
            <person name="Jiang L."/>
        </authorList>
    </citation>
    <scope>NUCLEOTIDE SEQUENCE [LARGE SCALE GENOMIC DNA]</scope>
    <source>
        <strain evidence="1 2">YIM 48816</strain>
    </source>
</reference>
<comment type="caution">
    <text evidence="1">The sequence shown here is derived from an EMBL/GenBank/DDBJ whole genome shotgun (WGS) entry which is preliminary data.</text>
</comment>
<proteinExistence type="predicted"/>
<dbReference type="AlphaFoldDB" id="A0A6L3SRL9"/>
<evidence type="ECO:0000313" key="2">
    <source>
        <dbReference type="Proteomes" id="UP000474159"/>
    </source>
</evidence>
<name>A0A6L3SRL9_9HYPH</name>
<gene>
    <name evidence="1" type="ORF">F6X53_25115</name>
</gene>
<dbReference type="OrthoDB" id="8005635at2"/>
<dbReference type="Proteomes" id="UP000474159">
    <property type="component" value="Unassembled WGS sequence"/>
</dbReference>
<dbReference type="EMBL" id="VZZK01000034">
    <property type="protein sequence ID" value="KAB1075446.1"/>
    <property type="molecule type" value="Genomic_DNA"/>
</dbReference>
<keyword evidence="2" id="KW-1185">Reference proteome</keyword>
<protein>
    <submittedName>
        <fullName evidence="1">Uncharacterized protein</fullName>
    </submittedName>
</protein>
<evidence type="ECO:0000313" key="1">
    <source>
        <dbReference type="EMBL" id="KAB1075446.1"/>
    </source>
</evidence>